<keyword evidence="2" id="KW-0472">Membrane</keyword>
<proteinExistence type="predicted"/>
<dbReference type="AlphaFoldDB" id="A0A8K1CGP6"/>
<feature type="transmembrane region" description="Helical" evidence="2">
    <location>
        <begin position="157"/>
        <end position="180"/>
    </location>
</feature>
<evidence type="ECO:0000313" key="4">
    <source>
        <dbReference type="EMBL" id="TMW63201.1"/>
    </source>
</evidence>
<dbReference type="OrthoDB" id="1434354at2759"/>
<evidence type="ECO:0000313" key="5">
    <source>
        <dbReference type="Proteomes" id="UP000794436"/>
    </source>
</evidence>
<feature type="compositionally biased region" description="Low complexity" evidence="1">
    <location>
        <begin position="307"/>
        <end position="318"/>
    </location>
</feature>
<dbReference type="Proteomes" id="UP000794436">
    <property type="component" value="Unassembled WGS sequence"/>
</dbReference>
<comment type="caution">
    <text evidence="4">The sequence shown here is derived from an EMBL/GenBank/DDBJ whole genome shotgun (WGS) entry which is preliminary data.</text>
</comment>
<dbReference type="Pfam" id="PF00650">
    <property type="entry name" value="CRAL_TRIO"/>
    <property type="match status" value="1"/>
</dbReference>
<feature type="region of interest" description="Disordered" evidence="1">
    <location>
        <begin position="295"/>
        <end position="321"/>
    </location>
</feature>
<evidence type="ECO:0000256" key="2">
    <source>
        <dbReference type="SAM" id="Phobius"/>
    </source>
</evidence>
<feature type="region of interest" description="Disordered" evidence="1">
    <location>
        <begin position="591"/>
        <end position="646"/>
    </location>
</feature>
<keyword evidence="2" id="KW-0812">Transmembrane</keyword>
<dbReference type="InterPro" id="IPR036865">
    <property type="entry name" value="CRAL-TRIO_dom_sf"/>
</dbReference>
<dbReference type="InterPro" id="IPR051026">
    <property type="entry name" value="PI/PC_transfer"/>
</dbReference>
<feature type="compositionally biased region" description="Polar residues" evidence="1">
    <location>
        <begin position="591"/>
        <end position="615"/>
    </location>
</feature>
<keyword evidence="2" id="KW-1133">Transmembrane helix</keyword>
<evidence type="ECO:0000256" key="1">
    <source>
        <dbReference type="SAM" id="MobiDB-lite"/>
    </source>
</evidence>
<dbReference type="InterPro" id="IPR036259">
    <property type="entry name" value="MFS_trans_sf"/>
</dbReference>
<dbReference type="InterPro" id="IPR001251">
    <property type="entry name" value="CRAL-TRIO_dom"/>
</dbReference>
<dbReference type="EMBL" id="SPLM01000072">
    <property type="protein sequence ID" value="TMW63201.1"/>
    <property type="molecule type" value="Genomic_DNA"/>
</dbReference>
<feature type="transmembrane region" description="Helical" evidence="2">
    <location>
        <begin position="714"/>
        <end position="736"/>
    </location>
</feature>
<feature type="transmembrane region" description="Helical" evidence="2">
    <location>
        <begin position="664"/>
        <end position="681"/>
    </location>
</feature>
<sequence length="889" mass="97356">MPMAPAGDASRNMGAATHDAHGGSGSGSGSGSVGMPGRDHVDTQDAVSRPRRSSSVESALSLVSDDVVHRSGMMGGCCRGYSARLLFLMGCAMIEYVAHTVILILGPMIALHFYPTTSYPRIGFYTALLSGAGYFGNMLSCRLWINMARSLKSSKGVILWGLSILGTGYFSLLLCQSLLAMTIVRFATGLFSGVTPVALIEIDNICGNRQTRLAAATKYFGILIGASVTLVLVGFGGRLFKLSERENDETEFFFYPLCFVSIMSWVAVVITLIGLRMKSRASYVPLTSEGDANFKQQRRSALDDSPRSLSPSTGSSSLDRVKSAFEETFRRNPKQGQKDLLSIPRPHFRMIRSILPHYYHGYTSEGHVVIWDFIGQVKMDRLTSGGFTTVDIRSHYEFFIQFALEKLVKSSGQKIMYIVDLEGLTLMDVDDRVVESASTIVAELQKAFPDRLAQIAVLNTPVWFSQVMAGLRPNISKRTLDKVRFLPIDSTAQDLLDIIGVDSLPKRYGGRNGVEMGKSSQERALNEHLRQTTGSLEDTIEIIKKAAVRPSRSGSLRSDDDGSDEEAFFDCSEYGLQDAYDDDEEISIVLHSQSNHTTTEAVSRALSSPTRTQRLGSDDKKVHDLEMGPRPPATTPTRKAQTTNNNSAAPDLIADLAITREPHTVLILVFFFLWSLVQGSFDEIFPLWFFKKDPALTGNIHAAEAVSQISVSTLTLHCAASMAVMAVSFLSCQLIFCRSSSSVMTPLATLRLGLLFQIPVVGAFPLIKLFHLDSLSFASAIVVAVLLLKHLTAAIATHGMVTLLDNSIAADRRLVAHRAGHMVAYVASFMSAGGAPALFALLGYFEKSFPFDQSLLYFVQALGLVFLFFFSCLIPSRLNFPMLFSMSKR</sequence>
<dbReference type="CDD" id="cd00170">
    <property type="entry name" value="SEC14"/>
    <property type="match status" value="1"/>
</dbReference>
<feature type="transmembrane region" description="Helical" evidence="2">
    <location>
        <begin position="252"/>
        <end position="275"/>
    </location>
</feature>
<feature type="region of interest" description="Disordered" evidence="1">
    <location>
        <begin position="1"/>
        <end position="57"/>
    </location>
</feature>
<feature type="transmembrane region" description="Helical" evidence="2">
    <location>
        <begin position="219"/>
        <end position="240"/>
    </location>
</feature>
<protein>
    <recommendedName>
        <fullName evidence="3">CRAL-TRIO domain-containing protein</fullName>
    </recommendedName>
</protein>
<dbReference type="PROSITE" id="PS50191">
    <property type="entry name" value="CRAL_TRIO"/>
    <property type="match status" value="1"/>
</dbReference>
<accession>A0A8K1CGP6</accession>
<dbReference type="Gene3D" id="3.40.525.10">
    <property type="entry name" value="CRAL-TRIO lipid binding domain"/>
    <property type="match status" value="1"/>
</dbReference>
<dbReference type="SMART" id="SM00516">
    <property type="entry name" value="SEC14"/>
    <property type="match status" value="1"/>
</dbReference>
<name>A0A8K1CGP6_PYTOL</name>
<evidence type="ECO:0000259" key="3">
    <source>
        <dbReference type="PROSITE" id="PS50191"/>
    </source>
</evidence>
<feature type="transmembrane region" description="Helical" evidence="2">
    <location>
        <begin position="122"/>
        <end position="145"/>
    </location>
</feature>
<feature type="transmembrane region" description="Helical" evidence="2">
    <location>
        <begin position="777"/>
        <end position="801"/>
    </location>
</feature>
<dbReference type="PANTHER" id="PTHR45657:SF1">
    <property type="entry name" value="CRAL-TRIO DOMAIN-CONTAINING PROTEIN YKL091C-RELATED"/>
    <property type="match status" value="1"/>
</dbReference>
<feature type="transmembrane region" description="Helical" evidence="2">
    <location>
        <begin position="748"/>
        <end position="771"/>
    </location>
</feature>
<organism evidence="4 5">
    <name type="scientific">Pythium oligandrum</name>
    <name type="common">Mycoparasitic fungus</name>
    <dbReference type="NCBI Taxonomy" id="41045"/>
    <lineage>
        <taxon>Eukaryota</taxon>
        <taxon>Sar</taxon>
        <taxon>Stramenopiles</taxon>
        <taxon>Oomycota</taxon>
        <taxon>Peronosporomycetes</taxon>
        <taxon>Pythiales</taxon>
        <taxon>Pythiaceae</taxon>
        <taxon>Pythium</taxon>
    </lineage>
</organism>
<feature type="transmembrane region" description="Helical" evidence="2">
    <location>
        <begin position="85"/>
        <end position="110"/>
    </location>
</feature>
<keyword evidence="5" id="KW-1185">Reference proteome</keyword>
<reference evidence="4" key="1">
    <citation type="submission" date="2019-03" db="EMBL/GenBank/DDBJ databases">
        <title>Long read genome sequence of the mycoparasitic Pythium oligandrum ATCC 38472 isolated from sugarbeet rhizosphere.</title>
        <authorList>
            <person name="Gaulin E."/>
        </authorList>
    </citation>
    <scope>NUCLEOTIDE SEQUENCE</scope>
    <source>
        <strain evidence="4">ATCC 38472_TT</strain>
    </source>
</reference>
<dbReference type="SUPFAM" id="SSF103473">
    <property type="entry name" value="MFS general substrate transporter"/>
    <property type="match status" value="1"/>
</dbReference>
<feature type="compositionally biased region" description="Basic and acidic residues" evidence="1">
    <location>
        <begin position="616"/>
        <end position="627"/>
    </location>
</feature>
<gene>
    <name evidence="4" type="ORF">Poli38472_002142</name>
</gene>
<dbReference type="SUPFAM" id="SSF52087">
    <property type="entry name" value="CRAL/TRIO domain"/>
    <property type="match status" value="1"/>
</dbReference>
<feature type="transmembrane region" description="Helical" evidence="2">
    <location>
        <begin position="186"/>
        <end position="207"/>
    </location>
</feature>
<feature type="transmembrane region" description="Helical" evidence="2">
    <location>
        <begin position="822"/>
        <end position="845"/>
    </location>
</feature>
<dbReference type="PANTHER" id="PTHR45657">
    <property type="entry name" value="CRAL-TRIO DOMAIN-CONTAINING PROTEIN YKL091C-RELATED"/>
    <property type="match status" value="1"/>
</dbReference>
<feature type="domain" description="CRAL-TRIO" evidence="3">
    <location>
        <begin position="347"/>
        <end position="516"/>
    </location>
</feature>
<feature type="compositionally biased region" description="Gly residues" evidence="1">
    <location>
        <begin position="22"/>
        <end position="34"/>
    </location>
</feature>
<feature type="transmembrane region" description="Helical" evidence="2">
    <location>
        <begin position="857"/>
        <end position="880"/>
    </location>
</feature>